<dbReference type="InterPro" id="IPR014729">
    <property type="entry name" value="Rossmann-like_a/b/a_fold"/>
</dbReference>
<dbReference type="HOGENOM" id="CLU_060196_2_1_14"/>
<dbReference type="Pfam" id="PF01012">
    <property type="entry name" value="ETF"/>
    <property type="match status" value="1"/>
</dbReference>
<dbReference type="PANTHER" id="PTHR21294:SF17">
    <property type="entry name" value="PROTEIN FIXA"/>
    <property type="match status" value="1"/>
</dbReference>
<dbReference type="CDD" id="cd01714">
    <property type="entry name" value="ETF_beta"/>
    <property type="match status" value="1"/>
</dbReference>
<dbReference type="InterPro" id="IPR014730">
    <property type="entry name" value="ETF_a/b_N"/>
</dbReference>
<dbReference type="OrthoDB" id="9804960at2"/>
<sequence>MNIVVLVKQVPDTTEIKIDKEMNTLIRTGVKSIINPDDLAGIEEALKLKKTYGGTVSVVTMGPKQAEMMLRELYSRGVDQTYLISDRKFAGSDTLATSTILSSFLKTLSFDLIIAGYQAIDGDTAQVGPQVAELLGIPQATYLQEIVSYQSNRLIVKKRTKHEIQTLRVKTPCLITTLSDMNKPRYMNAYDIFNSSDKEVLLITFDDLNVDETKVGLKGSPTWVKKTFVKPVVQKSPVEVMEPEEAAKLIAKKIYPYIEVNNHES</sequence>
<dbReference type="EMBL" id="FO681348">
    <property type="protein sequence ID" value="CCV65677.1"/>
    <property type="molecule type" value="Genomic_DNA"/>
</dbReference>
<dbReference type="PANTHER" id="PTHR21294">
    <property type="entry name" value="ELECTRON TRANSFER FLAVOPROTEIN BETA-SUBUNIT"/>
    <property type="match status" value="1"/>
</dbReference>
<evidence type="ECO:0000256" key="1">
    <source>
        <dbReference type="ARBA" id="ARBA00042002"/>
    </source>
</evidence>
<feature type="domain" description="Electron transfer flavoprotein alpha/beta-subunit N-terminal" evidence="2">
    <location>
        <begin position="22"/>
        <end position="212"/>
    </location>
</feature>
<organism evidence="3 4">
    <name type="scientific">Acholeplasma brassicae</name>
    <dbReference type="NCBI Taxonomy" id="61635"/>
    <lineage>
        <taxon>Bacteria</taxon>
        <taxon>Bacillati</taxon>
        <taxon>Mycoplasmatota</taxon>
        <taxon>Mollicutes</taxon>
        <taxon>Acholeplasmatales</taxon>
        <taxon>Acholeplasmataceae</taxon>
        <taxon>Acholeplasma</taxon>
    </lineage>
</organism>
<dbReference type="STRING" id="61635.BN85306560"/>
<dbReference type="InterPro" id="IPR033948">
    <property type="entry name" value="ETF_beta_N"/>
</dbReference>
<evidence type="ECO:0000313" key="3">
    <source>
        <dbReference type="EMBL" id="CCV65677.1"/>
    </source>
</evidence>
<gene>
    <name evidence="3" type="ORF">BN85306560</name>
</gene>
<dbReference type="AlphaFoldDB" id="U4KN16"/>
<dbReference type="SMART" id="SM00893">
    <property type="entry name" value="ETF"/>
    <property type="match status" value="1"/>
</dbReference>
<dbReference type="PIRSF" id="PIRSF000090">
    <property type="entry name" value="Beta-ETF"/>
    <property type="match status" value="1"/>
</dbReference>
<dbReference type="Proteomes" id="UP000032737">
    <property type="component" value="Chromosome"/>
</dbReference>
<dbReference type="KEGG" id="abra:BN85306560"/>
<dbReference type="InterPro" id="IPR012255">
    <property type="entry name" value="ETF_b"/>
</dbReference>
<proteinExistence type="predicted"/>
<keyword evidence="4" id="KW-1185">Reference proteome</keyword>
<dbReference type="Gene3D" id="3.40.50.620">
    <property type="entry name" value="HUPs"/>
    <property type="match status" value="1"/>
</dbReference>
<dbReference type="RefSeq" id="WP_030004537.1">
    <property type="nucleotide sequence ID" value="NC_022549.1"/>
</dbReference>
<dbReference type="GO" id="GO:0009055">
    <property type="term" value="F:electron transfer activity"/>
    <property type="evidence" value="ECO:0007669"/>
    <property type="project" value="InterPro"/>
</dbReference>
<reference evidence="3 4" key="1">
    <citation type="journal article" date="2013" name="J. Mol. Microbiol. Biotechnol.">
        <title>Analysis of the Complete Genomes of Acholeplasma brassicae , A. palmae and A. laidlawii and Their Comparison to the Obligate Parasites from ' Candidatus Phytoplasma'.</title>
        <authorList>
            <person name="Kube M."/>
            <person name="Siewert C."/>
            <person name="Migdoll A.M."/>
            <person name="Duduk B."/>
            <person name="Holz S."/>
            <person name="Rabus R."/>
            <person name="Seemuller E."/>
            <person name="Mitrovic J."/>
            <person name="Muller I."/>
            <person name="Buttner C."/>
            <person name="Reinhardt R."/>
        </authorList>
    </citation>
    <scope>NUCLEOTIDE SEQUENCE [LARGE SCALE GENOMIC DNA]</scope>
    <source>
        <strain evidence="4">0502</strain>
    </source>
</reference>
<evidence type="ECO:0000313" key="4">
    <source>
        <dbReference type="Proteomes" id="UP000032737"/>
    </source>
</evidence>
<accession>U4KN16</accession>
<evidence type="ECO:0000259" key="2">
    <source>
        <dbReference type="SMART" id="SM00893"/>
    </source>
</evidence>
<protein>
    <recommendedName>
        <fullName evidence="1">Electron transfer flavoprotein small subunit</fullName>
    </recommendedName>
</protein>
<name>U4KN16_9MOLU</name>
<dbReference type="SUPFAM" id="SSF52402">
    <property type="entry name" value="Adenine nucleotide alpha hydrolases-like"/>
    <property type="match status" value="1"/>
</dbReference>